<dbReference type="CDD" id="cd01741">
    <property type="entry name" value="GATase1_1"/>
    <property type="match status" value="1"/>
</dbReference>
<keyword evidence="2" id="KW-0378">Hydrolase</keyword>
<dbReference type="InterPro" id="IPR017926">
    <property type="entry name" value="GATASE"/>
</dbReference>
<dbReference type="PANTHER" id="PTHR42695:SF5">
    <property type="entry name" value="GLUTAMINE AMIDOTRANSFERASE YLR126C-RELATED"/>
    <property type="match status" value="1"/>
</dbReference>
<dbReference type="InterPro" id="IPR029062">
    <property type="entry name" value="Class_I_gatase-like"/>
</dbReference>
<sequence length="243" mass="27178">MCEKLVLMTSIAIYNTDTIPESLARQHGQYPDMFMRAFAGFDCRLTFSRFDVNELDYPRSMKNIDGVLITGSKSAAYDSDPWIHILQEHIRELVASRVPVVGICFGHQVIHQALGGRVQLAQGGWCVGTHENQLVGADALFGAEGEIFRLLSSHQDQVVKMAPEFELLARTAYCPVAMTRLGRQVLTFQGHPEFTRDYAKALMGRRVEAIGDINVARALESLQQPLDDLLVLKWIAAFLRGSR</sequence>
<accession>A0ABU4S1S6</accession>
<dbReference type="RefSeq" id="WP_302721690.1">
    <property type="nucleotide sequence ID" value="NZ_JAULRU010000371.1"/>
</dbReference>
<comment type="caution">
    <text evidence="2">The sequence shown here is derived from an EMBL/GenBank/DDBJ whole genome shotgun (WGS) entry which is preliminary data.</text>
</comment>
<organism evidence="2 3">
    <name type="scientific">Gilvimarinus gilvus</name>
    <dbReference type="NCBI Taxonomy" id="3058038"/>
    <lineage>
        <taxon>Bacteria</taxon>
        <taxon>Pseudomonadati</taxon>
        <taxon>Pseudomonadota</taxon>
        <taxon>Gammaproteobacteria</taxon>
        <taxon>Cellvibrionales</taxon>
        <taxon>Cellvibrionaceae</taxon>
        <taxon>Gilvimarinus</taxon>
    </lineage>
</organism>
<dbReference type="Proteomes" id="UP001273505">
    <property type="component" value="Unassembled WGS sequence"/>
</dbReference>
<dbReference type="EMBL" id="JAXAFO010000040">
    <property type="protein sequence ID" value="MDX6851127.1"/>
    <property type="molecule type" value="Genomic_DNA"/>
</dbReference>
<evidence type="ECO:0000313" key="3">
    <source>
        <dbReference type="Proteomes" id="UP001273505"/>
    </source>
</evidence>
<dbReference type="Gene3D" id="3.40.50.880">
    <property type="match status" value="1"/>
</dbReference>
<feature type="domain" description="Glutamine amidotransferase" evidence="1">
    <location>
        <begin position="29"/>
        <end position="196"/>
    </location>
</feature>
<evidence type="ECO:0000259" key="1">
    <source>
        <dbReference type="Pfam" id="PF00117"/>
    </source>
</evidence>
<keyword evidence="3" id="KW-1185">Reference proteome</keyword>
<protein>
    <submittedName>
        <fullName evidence="2">Gamma-glutamyl-gamma-aminobutyrate hydrolase family protein</fullName>
    </submittedName>
</protein>
<dbReference type="Pfam" id="PF00117">
    <property type="entry name" value="GATase"/>
    <property type="match status" value="1"/>
</dbReference>
<name>A0ABU4S1S6_9GAMM</name>
<dbReference type="PROSITE" id="PS51273">
    <property type="entry name" value="GATASE_TYPE_1"/>
    <property type="match status" value="1"/>
</dbReference>
<proteinExistence type="predicted"/>
<dbReference type="PANTHER" id="PTHR42695">
    <property type="entry name" value="GLUTAMINE AMIDOTRANSFERASE YLR126C-RELATED"/>
    <property type="match status" value="1"/>
</dbReference>
<reference evidence="2 3" key="1">
    <citation type="submission" date="2023-11" db="EMBL/GenBank/DDBJ databases">
        <title>Gilvimarinus fulvus sp. nov., isolated from the surface of Kelp.</title>
        <authorList>
            <person name="Sun Y.Y."/>
            <person name="Gong Y."/>
            <person name="Du Z.J."/>
        </authorList>
    </citation>
    <scope>NUCLEOTIDE SEQUENCE [LARGE SCALE GENOMIC DNA]</scope>
    <source>
        <strain evidence="2 3">SDUM040013</strain>
    </source>
</reference>
<dbReference type="SUPFAM" id="SSF52317">
    <property type="entry name" value="Class I glutamine amidotransferase-like"/>
    <property type="match status" value="1"/>
</dbReference>
<dbReference type="GO" id="GO:0016787">
    <property type="term" value="F:hydrolase activity"/>
    <property type="evidence" value="ECO:0007669"/>
    <property type="project" value="UniProtKB-KW"/>
</dbReference>
<gene>
    <name evidence="2" type="ORF">SCD92_17245</name>
</gene>
<dbReference type="InterPro" id="IPR044992">
    <property type="entry name" value="ChyE-like"/>
</dbReference>
<evidence type="ECO:0000313" key="2">
    <source>
        <dbReference type="EMBL" id="MDX6851127.1"/>
    </source>
</evidence>